<dbReference type="PRINTS" id="PR00813">
    <property type="entry name" value="BCTERIALGSPG"/>
</dbReference>
<keyword evidence="4" id="KW-1185">Reference proteome</keyword>
<dbReference type="PANTHER" id="PTHR30093">
    <property type="entry name" value="GENERAL SECRETION PATHWAY PROTEIN G"/>
    <property type="match status" value="1"/>
</dbReference>
<dbReference type="InterPro" id="IPR012902">
    <property type="entry name" value="N_methyl_site"/>
</dbReference>
<evidence type="ECO:0000256" key="1">
    <source>
        <dbReference type="ARBA" id="ARBA00022481"/>
    </source>
</evidence>
<evidence type="ECO:0000256" key="2">
    <source>
        <dbReference type="SAM" id="Phobius"/>
    </source>
</evidence>
<organism evidence="3 4">
    <name type="scientific">Acinetobacter portensis</name>
    <dbReference type="NCBI Taxonomy" id="1839785"/>
    <lineage>
        <taxon>Bacteria</taxon>
        <taxon>Pseudomonadati</taxon>
        <taxon>Pseudomonadota</taxon>
        <taxon>Gammaproteobacteria</taxon>
        <taxon>Moraxellales</taxon>
        <taxon>Moraxellaceae</taxon>
        <taxon>Acinetobacter</taxon>
    </lineage>
</organism>
<keyword evidence="2" id="KW-0472">Membrane</keyword>
<keyword evidence="2" id="KW-1133">Transmembrane helix</keyword>
<dbReference type="InterPro" id="IPR045584">
    <property type="entry name" value="Pilin-like"/>
</dbReference>
<feature type="transmembrane region" description="Helical" evidence="2">
    <location>
        <begin position="12"/>
        <end position="30"/>
    </location>
</feature>
<dbReference type="PANTHER" id="PTHR30093:SF47">
    <property type="entry name" value="TYPE IV PILUS NON-CORE MINOR PILIN PILE"/>
    <property type="match status" value="1"/>
</dbReference>
<dbReference type="Pfam" id="PF07963">
    <property type="entry name" value="N_methyl"/>
    <property type="match status" value="1"/>
</dbReference>
<accession>A0ABY4K1B7</accession>
<dbReference type="EMBL" id="CP096120">
    <property type="protein sequence ID" value="UPO24433.1"/>
    <property type="molecule type" value="Genomic_DNA"/>
</dbReference>
<reference evidence="3 4" key="1">
    <citation type="submission" date="2022-04" db="EMBL/GenBank/DDBJ databases">
        <title>Occurrence of NDM-1-producing Shewanella putrefaciens and Acinetobacter portensis in a dairy farm from China.</title>
        <authorList>
            <person name="Li R."/>
            <person name="Zhang L."/>
        </authorList>
    </citation>
    <scope>NUCLEOTIDE SEQUENCE [LARGE SCALE GENOMIC DNA]</scope>
    <source>
        <strain evidence="3 4">JNE5</strain>
    </source>
</reference>
<evidence type="ECO:0000313" key="4">
    <source>
        <dbReference type="Proteomes" id="UP000831422"/>
    </source>
</evidence>
<proteinExistence type="predicted"/>
<dbReference type="NCBIfam" id="TIGR02532">
    <property type="entry name" value="IV_pilin_GFxxxE"/>
    <property type="match status" value="1"/>
</dbReference>
<dbReference type="Proteomes" id="UP000831422">
    <property type="component" value="Chromosome"/>
</dbReference>
<dbReference type="PROSITE" id="PS00409">
    <property type="entry name" value="PROKAR_NTER_METHYL"/>
    <property type="match status" value="1"/>
</dbReference>
<dbReference type="SUPFAM" id="SSF54523">
    <property type="entry name" value="Pili subunits"/>
    <property type="match status" value="1"/>
</dbReference>
<keyword evidence="2" id="KW-0812">Transmembrane</keyword>
<name>A0ABY4K1B7_9GAMM</name>
<sequence length="195" mass="21190">MMRSKGFTLIELMIVVVVVAVLSAIALPMYNEYIRRATATNSLQEIQKIADQLERHKSKNFSYKNFNANFLYQNGANVVSASFSNADQTLTLPLNATGSAITYTLHIRDGRNPTLMLTDAAATGKSWVILAEANSRLNNGEACTTCNSLQQQNSSFLMSSSGVQCKTKLALKAADTLTPTNLTSTQPCGAKGENW</sequence>
<protein>
    <submittedName>
        <fullName evidence="3">Prepilin-type N-terminal cleavage/methylation domain-containing protein</fullName>
    </submittedName>
</protein>
<keyword evidence="1" id="KW-0488">Methylation</keyword>
<dbReference type="Gene3D" id="3.30.700.10">
    <property type="entry name" value="Glycoprotein, Type 4 Pilin"/>
    <property type="match status" value="1"/>
</dbReference>
<evidence type="ECO:0000313" key="3">
    <source>
        <dbReference type="EMBL" id="UPO24433.1"/>
    </source>
</evidence>
<gene>
    <name evidence="3" type="ORF">MZO21_01320</name>
</gene>
<dbReference type="InterPro" id="IPR000983">
    <property type="entry name" value="Bac_GSPG_pilin"/>
</dbReference>